<gene>
    <name evidence="3" type="ORF">EX30DRAFT_396395</name>
</gene>
<evidence type="ECO:0000313" key="3">
    <source>
        <dbReference type="EMBL" id="TGZ80395.1"/>
    </source>
</evidence>
<sequence>MTRGNQRERDRMKAQKAESGKKKANTKSGSEMLRDKDKVAQIMQEKQRKAVVSPDILS</sequence>
<dbReference type="InterPro" id="IPR007513">
    <property type="entry name" value="SERF-like_N"/>
</dbReference>
<dbReference type="OrthoDB" id="18018at2759"/>
<accession>A0A4V3SIJ6</accession>
<reference evidence="3 4" key="1">
    <citation type="submission" date="2019-04" db="EMBL/GenBank/DDBJ databases">
        <title>Comparative genomics and transcriptomics to analyze fruiting body development in filamentous ascomycetes.</title>
        <authorList>
            <consortium name="DOE Joint Genome Institute"/>
            <person name="Lutkenhaus R."/>
            <person name="Traeger S."/>
            <person name="Breuer J."/>
            <person name="Kuo A."/>
            <person name="Lipzen A."/>
            <person name="Pangilinan J."/>
            <person name="Dilworth D."/>
            <person name="Sandor L."/>
            <person name="Poggeler S."/>
            <person name="Barry K."/>
            <person name="Grigoriev I.V."/>
            <person name="Nowrousian M."/>
        </authorList>
    </citation>
    <scope>NUCLEOTIDE SEQUENCE [LARGE SCALE GENOMIC DNA]</scope>
    <source>
        <strain evidence="3 4">CBS 389.68</strain>
    </source>
</reference>
<dbReference type="EMBL" id="ML220125">
    <property type="protein sequence ID" value="TGZ80395.1"/>
    <property type="molecule type" value="Genomic_DNA"/>
</dbReference>
<evidence type="ECO:0000259" key="2">
    <source>
        <dbReference type="Pfam" id="PF04419"/>
    </source>
</evidence>
<feature type="region of interest" description="Disordered" evidence="1">
    <location>
        <begin position="1"/>
        <end position="36"/>
    </location>
</feature>
<feature type="compositionally biased region" description="Basic and acidic residues" evidence="1">
    <location>
        <begin position="1"/>
        <end position="21"/>
    </location>
</feature>
<dbReference type="STRING" id="341454.A0A4V3SIJ6"/>
<organism evidence="3 4">
    <name type="scientific">Ascodesmis nigricans</name>
    <dbReference type="NCBI Taxonomy" id="341454"/>
    <lineage>
        <taxon>Eukaryota</taxon>
        <taxon>Fungi</taxon>
        <taxon>Dikarya</taxon>
        <taxon>Ascomycota</taxon>
        <taxon>Pezizomycotina</taxon>
        <taxon>Pezizomycetes</taxon>
        <taxon>Pezizales</taxon>
        <taxon>Ascodesmidaceae</taxon>
        <taxon>Ascodesmis</taxon>
    </lineage>
</organism>
<keyword evidence="4" id="KW-1185">Reference proteome</keyword>
<dbReference type="AlphaFoldDB" id="A0A4V3SIJ6"/>
<dbReference type="Proteomes" id="UP000298138">
    <property type="component" value="Unassembled WGS sequence"/>
</dbReference>
<evidence type="ECO:0000313" key="4">
    <source>
        <dbReference type="Proteomes" id="UP000298138"/>
    </source>
</evidence>
<evidence type="ECO:0000256" key="1">
    <source>
        <dbReference type="SAM" id="MobiDB-lite"/>
    </source>
</evidence>
<protein>
    <recommendedName>
        <fullName evidence="2">Small EDRK-rich factor-like N-terminal domain-containing protein</fullName>
    </recommendedName>
</protein>
<dbReference type="Pfam" id="PF04419">
    <property type="entry name" value="SERF-like_N"/>
    <property type="match status" value="1"/>
</dbReference>
<name>A0A4V3SIJ6_9PEZI</name>
<feature type="domain" description="Small EDRK-rich factor-like N-terminal" evidence="2">
    <location>
        <begin position="1"/>
        <end position="32"/>
    </location>
</feature>
<dbReference type="InParanoid" id="A0A4V3SIJ6"/>
<proteinExistence type="predicted"/>